<dbReference type="Proteomes" id="UP000580568">
    <property type="component" value="Unassembled WGS sequence"/>
</dbReference>
<evidence type="ECO:0000313" key="1">
    <source>
        <dbReference type="EMBL" id="GFP75870.1"/>
    </source>
</evidence>
<dbReference type="InterPro" id="IPR046141">
    <property type="entry name" value="DUF6143"/>
</dbReference>
<sequence>MTFEKNYFKPTEVVSLSKIFYEAVQGKYYVGQTDIICTNGLNIWGALFNPHDSGVNIFVNVITFSNLGDNPFLAQLWINGDFPGKGIRSNKFTSTNTIPCSETIPKGEIIYSNGTCGFPQGGVNIYDRIVPIDTTLVSEEDGKFLIPPGGNFGVFVKAKARQDIKAIFAFGWWEERIRDCKD</sequence>
<dbReference type="EMBL" id="BLZR01000001">
    <property type="protein sequence ID" value="GFP75870.1"/>
    <property type="molecule type" value="Genomic_DNA"/>
</dbReference>
<evidence type="ECO:0000313" key="2">
    <source>
        <dbReference type="Proteomes" id="UP000580568"/>
    </source>
</evidence>
<organism evidence="1 2">
    <name type="scientific">Clostridium fungisolvens</name>
    <dbReference type="NCBI Taxonomy" id="1604897"/>
    <lineage>
        <taxon>Bacteria</taxon>
        <taxon>Bacillati</taxon>
        <taxon>Bacillota</taxon>
        <taxon>Clostridia</taxon>
        <taxon>Eubacteriales</taxon>
        <taxon>Clostridiaceae</taxon>
        <taxon>Clostridium</taxon>
    </lineage>
</organism>
<keyword evidence="2" id="KW-1185">Reference proteome</keyword>
<dbReference type="AlphaFoldDB" id="A0A6V8SFN0"/>
<dbReference type="RefSeq" id="WP_183277340.1">
    <property type="nucleotide sequence ID" value="NZ_BLZR01000001.1"/>
</dbReference>
<proteinExistence type="predicted"/>
<protein>
    <submittedName>
        <fullName evidence="1">Uncharacterized protein</fullName>
    </submittedName>
</protein>
<accession>A0A6V8SFN0</accession>
<reference evidence="1 2" key="1">
    <citation type="submission" date="2020-07" db="EMBL/GenBank/DDBJ databases">
        <title>A new beta-1,3-glucan-decomposing anaerobic bacterium isolated from anoxic soil subjected to biological soil disinfestation.</title>
        <authorList>
            <person name="Ueki A."/>
            <person name="Tonouchi A."/>
        </authorList>
    </citation>
    <scope>NUCLEOTIDE SEQUENCE [LARGE SCALE GENOMIC DNA]</scope>
    <source>
        <strain evidence="1 2">TW1</strain>
    </source>
</reference>
<comment type="caution">
    <text evidence="1">The sequence shown here is derived from an EMBL/GenBank/DDBJ whole genome shotgun (WGS) entry which is preliminary data.</text>
</comment>
<name>A0A6V8SFN0_9CLOT</name>
<dbReference type="Pfam" id="PF19640">
    <property type="entry name" value="DUF6143"/>
    <property type="match status" value="1"/>
</dbReference>
<gene>
    <name evidence="1" type="ORF">bsdtw1_01962</name>
</gene>